<dbReference type="HOGENOM" id="CLU_019609_0_0_1"/>
<accession>A0A067N3S5</accession>
<dbReference type="Gene3D" id="1.20.1280.50">
    <property type="match status" value="1"/>
</dbReference>
<dbReference type="EMBL" id="KL198021">
    <property type="protein sequence ID" value="KDQ18401.1"/>
    <property type="molecule type" value="Genomic_DNA"/>
</dbReference>
<evidence type="ECO:0000259" key="1">
    <source>
        <dbReference type="Pfam" id="PF12937"/>
    </source>
</evidence>
<organism evidence="2 3">
    <name type="scientific">Botryobasidium botryosum (strain FD-172 SS1)</name>
    <dbReference type="NCBI Taxonomy" id="930990"/>
    <lineage>
        <taxon>Eukaryota</taxon>
        <taxon>Fungi</taxon>
        <taxon>Dikarya</taxon>
        <taxon>Basidiomycota</taxon>
        <taxon>Agaricomycotina</taxon>
        <taxon>Agaricomycetes</taxon>
        <taxon>Cantharellales</taxon>
        <taxon>Botryobasidiaceae</taxon>
        <taxon>Botryobasidium</taxon>
    </lineage>
</organism>
<dbReference type="InterPro" id="IPR001810">
    <property type="entry name" value="F-box_dom"/>
</dbReference>
<keyword evidence="3" id="KW-1185">Reference proteome</keyword>
<feature type="domain" description="F-box" evidence="1">
    <location>
        <begin position="22"/>
        <end position="77"/>
    </location>
</feature>
<reference evidence="3" key="1">
    <citation type="journal article" date="2014" name="Proc. Natl. Acad. Sci. U.S.A.">
        <title>Extensive sampling of basidiomycete genomes demonstrates inadequacy of the white-rot/brown-rot paradigm for wood decay fungi.</title>
        <authorList>
            <person name="Riley R."/>
            <person name="Salamov A.A."/>
            <person name="Brown D.W."/>
            <person name="Nagy L.G."/>
            <person name="Floudas D."/>
            <person name="Held B.W."/>
            <person name="Levasseur A."/>
            <person name="Lombard V."/>
            <person name="Morin E."/>
            <person name="Otillar R."/>
            <person name="Lindquist E.A."/>
            <person name="Sun H."/>
            <person name="LaButti K.M."/>
            <person name="Schmutz J."/>
            <person name="Jabbour D."/>
            <person name="Luo H."/>
            <person name="Baker S.E."/>
            <person name="Pisabarro A.G."/>
            <person name="Walton J.D."/>
            <person name="Blanchette R.A."/>
            <person name="Henrissat B."/>
            <person name="Martin F."/>
            <person name="Cullen D."/>
            <person name="Hibbett D.S."/>
            <person name="Grigoriev I.V."/>
        </authorList>
    </citation>
    <scope>NUCLEOTIDE SEQUENCE [LARGE SCALE GENOMIC DNA]</scope>
    <source>
        <strain evidence="3">FD-172 SS1</strain>
    </source>
</reference>
<gene>
    <name evidence="2" type="ORF">BOTBODRAFT_52450</name>
</gene>
<evidence type="ECO:0000313" key="3">
    <source>
        <dbReference type="Proteomes" id="UP000027195"/>
    </source>
</evidence>
<dbReference type="GO" id="GO:0019005">
    <property type="term" value="C:SCF ubiquitin ligase complex"/>
    <property type="evidence" value="ECO:0007669"/>
    <property type="project" value="TreeGrafter"/>
</dbReference>
<dbReference type="Pfam" id="PF12937">
    <property type="entry name" value="F-box-like"/>
    <property type="match status" value="1"/>
</dbReference>
<dbReference type="PANTHER" id="PTHR13318">
    <property type="entry name" value="PARTNER OF PAIRED, ISOFORM B-RELATED"/>
    <property type="match status" value="1"/>
</dbReference>
<dbReference type="Proteomes" id="UP000027195">
    <property type="component" value="Unassembled WGS sequence"/>
</dbReference>
<dbReference type="InParanoid" id="A0A067N3S5"/>
<protein>
    <recommendedName>
        <fullName evidence="1">F-box domain-containing protein</fullName>
    </recommendedName>
</protein>
<dbReference type="Gene3D" id="3.80.10.10">
    <property type="entry name" value="Ribonuclease Inhibitor"/>
    <property type="match status" value="1"/>
</dbReference>
<dbReference type="AlphaFoldDB" id="A0A067N3S5"/>
<dbReference type="OrthoDB" id="2758415at2759"/>
<dbReference type="GO" id="GO:0031146">
    <property type="term" value="P:SCF-dependent proteasomal ubiquitin-dependent protein catabolic process"/>
    <property type="evidence" value="ECO:0007669"/>
    <property type="project" value="TreeGrafter"/>
</dbReference>
<dbReference type="SUPFAM" id="SSF52047">
    <property type="entry name" value="RNI-like"/>
    <property type="match status" value="1"/>
</dbReference>
<evidence type="ECO:0000313" key="2">
    <source>
        <dbReference type="EMBL" id="KDQ18401.1"/>
    </source>
</evidence>
<sequence>MQNPFQQGAMITSTLAPNARFIHRLPPEIILEILKAHSLFVPSWRQPVLPMIRVAHVCRLWRAIIHRHPPFWATIHLDLYLCDRMELDQKARFWLARAGDELLDITINRSHTVEPNPFWSQPTGNCIAPLAGALCERVGRWRSFKICGTPRDVRLFFNSCVGLAAPNLGDITVVLQRDFNYGSLEVAGNPPLLIPFIQSSIIEPNVPLSISAICCIPEFPSFGADITQLHIEAKMFVCRGNNILDALKSCPNLEQFYLQGDLRPSAAQSQEFVTLPRLFSLEMDSLEARGPDGILPFLNAPLLRILSLHNIEWISETLWRYFRNCPLLSTISVRYETYTGYDGNPPELRSDTSLTLTAARQFEIHGNPIAYPLLQQLVIPAVEELTLRHVPCDIAHQLIASSTQLCALSLQKVAAITETLPPILLPALTSLKARDSLALLGSLRTSQLTSLTLAGEVNILRALLGAPLHELVERCAPSLIELELEDGVLDDDVLIACLTKLPRLEIFCLRRCTSSDAVLQALSNPSSDALGSGWLLPRLQKIYIESNIGITPAGIIELLASRNVISENHDATSYRTAPPRLAGRIQIHEEAHVTHDEFSKIESFGISMAFPASLYRRRPSGI</sequence>
<dbReference type="PANTHER" id="PTHR13318:SF95">
    <property type="entry name" value="F-BOX PROTEIN YLR352W"/>
    <property type="match status" value="1"/>
</dbReference>
<dbReference type="InterPro" id="IPR032675">
    <property type="entry name" value="LRR_dom_sf"/>
</dbReference>
<proteinExistence type="predicted"/>
<name>A0A067N3S5_BOTB1</name>